<evidence type="ECO:0000313" key="1">
    <source>
        <dbReference type="EMBL" id="CRK91150.1"/>
    </source>
</evidence>
<dbReference type="Proteomes" id="UP000183832">
    <property type="component" value="Unassembled WGS sequence"/>
</dbReference>
<dbReference type="EMBL" id="CVRI01000020">
    <property type="protein sequence ID" value="CRK91150.1"/>
    <property type="molecule type" value="Genomic_DNA"/>
</dbReference>
<keyword evidence="2" id="KW-1185">Reference proteome</keyword>
<name>A0A1J1HX99_9DIPT</name>
<sequence>MVDADSYFSLLADESKEASKLLTNIVTTVMTSTISSNLPICRSLLFKFDRMSSQDHSSACAKLKAFMSN</sequence>
<protein>
    <submittedName>
        <fullName evidence="1">CLUMA_CG004836, isoform A</fullName>
    </submittedName>
</protein>
<reference evidence="1 2" key="1">
    <citation type="submission" date="2015-04" db="EMBL/GenBank/DDBJ databases">
        <authorList>
            <person name="Syromyatnikov M.Y."/>
            <person name="Popov V.N."/>
        </authorList>
    </citation>
    <scope>NUCLEOTIDE SEQUENCE [LARGE SCALE GENOMIC DNA]</scope>
</reference>
<accession>A0A1J1HX99</accession>
<gene>
    <name evidence="1" type="ORF">CLUMA_CG004836</name>
</gene>
<dbReference type="AlphaFoldDB" id="A0A1J1HX99"/>
<evidence type="ECO:0000313" key="2">
    <source>
        <dbReference type="Proteomes" id="UP000183832"/>
    </source>
</evidence>
<proteinExistence type="predicted"/>
<organism evidence="1 2">
    <name type="scientific">Clunio marinus</name>
    <dbReference type="NCBI Taxonomy" id="568069"/>
    <lineage>
        <taxon>Eukaryota</taxon>
        <taxon>Metazoa</taxon>
        <taxon>Ecdysozoa</taxon>
        <taxon>Arthropoda</taxon>
        <taxon>Hexapoda</taxon>
        <taxon>Insecta</taxon>
        <taxon>Pterygota</taxon>
        <taxon>Neoptera</taxon>
        <taxon>Endopterygota</taxon>
        <taxon>Diptera</taxon>
        <taxon>Nematocera</taxon>
        <taxon>Chironomoidea</taxon>
        <taxon>Chironomidae</taxon>
        <taxon>Clunio</taxon>
    </lineage>
</organism>